<dbReference type="PROSITE" id="PS50090">
    <property type="entry name" value="MYB_LIKE"/>
    <property type="match status" value="2"/>
</dbReference>
<evidence type="ECO:0000259" key="4">
    <source>
        <dbReference type="PROSITE" id="PS51294"/>
    </source>
</evidence>
<dbReference type="GO" id="GO:0000981">
    <property type="term" value="F:DNA-binding transcription factor activity, RNA polymerase II-specific"/>
    <property type="evidence" value="ECO:0007669"/>
    <property type="project" value="TreeGrafter"/>
</dbReference>
<proteinExistence type="predicted"/>
<feature type="domain" description="Myb-like" evidence="3">
    <location>
        <begin position="101"/>
        <end position="151"/>
    </location>
</feature>
<dbReference type="SMART" id="SM00717">
    <property type="entry name" value="SANT"/>
    <property type="match status" value="2"/>
</dbReference>
<dbReference type="PROSITE" id="PS51294">
    <property type="entry name" value="HTH_MYB"/>
    <property type="match status" value="2"/>
</dbReference>
<dbReference type="Pfam" id="PF00249">
    <property type="entry name" value="Myb_DNA-binding"/>
    <property type="match status" value="2"/>
</dbReference>
<keyword evidence="2" id="KW-0238">DNA-binding</keyword>
<name>A0AAV8V3R0_9RHOD</name>
<evidence type="ECO:0000256" key="1">
    <source>
        <dbReference type="ARBA" id="ARBA00022737"/>
    </source>
</evidence>
<dbReference type="Proteomes" id="UP001157974">
    <property type="component" value="Unassembled WGS sequence"/>
</dbReference>
<dbReference type="EMBL" id="JAMWBK010000001">
    <property type="protein sequence ID" value="KAJ8908668.1"/>
    <property type="molecule type" value="Genomic_DNA"/>
</dbReference>
<organism evidence="5 6">
    <name type="scientific">Rhodosorus marinus</name>
    <dbReference type="NCBI Taxonomy" id="101924"/>
    <lineage>
        <taxon>Eukaryota</taxon>
        <taxon>Rhodophyta</taxon>
        <taxon>Stylonematophyceae</taxon>
        <taxon>Stylonematales</taxon>
        <taxon>Stylonemataceae</taxon>
        <taxon>Rhodosorus</taxon>
    </lineage>
</organism>
<dbReference type="CDD" id="cd00167">
    <property type="entry name" value="SANT"/>
    <property type="match status" value="2"/>
</dbReference>
<dbReference type="AlphaFoldDB" id="A0AAV8V3R0"/>
<dbReference type="PANTHER" id="PTHR45614">
    <property type="entry name" value="MYB PROTEIN-RELATED"/>
    <property type="match status" value="1"/>
</dbReference>
<keyword evidence="6" id="KW-1185">Reference proteome</keyword>
<keyword evidence="1" id="KW-0677">Repeat</keyword>
<gene>
    <name evidence="5" type="ORF">NDN08_005373</name>
</gene>
<dbReference type="InterPro" id="IPR050560">
    <property type="entry name" value="MYB_TF"/>
</dbReference>
<dbReference type="InterPro" id="IPR017930">
    <property type="entry name" value="Myb_dom"/>
</dbReference>
<feature type="domain" description="Myb-like" evidence="3">
    <location>
        <begin position="54"/>
        <end position="100"/>
    </location>
</feature>
<dbReference type="SUPFAM" id="SSF46689">
    <property type="entry name" value="Homeodomain-like"/>
    <property type="match status" value="1"/>
</dbReference>
<reference evidence="5 6" key="1">
    <citation type="journal article" date="2023" name="Nat. Commun.">
        <title>Origin of minicircular mitochondrial genomes in red algae.</title>
        <authorList>
            <person name="Lee Y."/>
            <person name="Cho C.H."/>
            <person name="Lee Y.M."/>
            <person name="Park S.I."/>
            <person name="Yang J.H."/>
            <person name="West J.A."/>
            <person name="Bhattacharya D."/>
            <person name="Yoon H.S."/>
        </authorList>
    </citation>
    <scope>NUCLEOTIDE SEQUENCE [LARGE SCALE GENOMIC DNA]</scope>
    <source>
        <strain evidence="5 6">CCMP1338</strain>
        <tissue evidence="5">Whole cell</tissue>
    </source>
</reference>
<dbReference type="FunFam" id="1.10.10.60:FF:000010">
    <property type="entry name" value="Transcriptional activator Myb isoform A"/>
    <property type="match status" value="1"/>
</dbReference>
<accession>A0AAV8V3R0</accession>
<dbReference type="GO" id="GO:0005634">
    <property type="term" value="C:nucleus"/>
    <property type="evidence" value="ECO:0007669"/>
    <property type="project" value="TreeGrafter"/>
</dbReference>
<feature type="domain" description="HTH myb-type" evidence="4">
    <location>
        <begin position="49"/>
        <end position="104"/>
    </location>
</feature>
<dbReference type="GO" id="GO:0000978">
    <property type="term" value="F:RNA polymerase II cis-regulatory region sequence-specific DNA binding"/>
    <property type="evidence" value="ECO:0007669"/>
    <property type="project" value="TreeGrafter"/>
</dbReference>
<evidence type="ECO:0000313" key="6">
    <source>
        <dbReference type="Proteomes" id="UP001157974"/>
    </source>
</evidence>
<evidence type="ECO:0000313" key="5">
    <source>
        <dbReference type="EMBL" id="KAJ8908668.1"/>
    </source>
</evidence>
<protein>
    <submittedName>
        <fullName evidence="5">Uncharacterized protein</fullName>
    </submittedName>
</protein>
<feature type="domain" description="HTH myb-type" evidence="4">
    <location>
        <begin position="106"/>
        <end position="155"/>
    </location>
</feature>
<dbReference type="PANTHER" id="PTHR45614:SF25">
    <property type="entry name" value="MYB PROTEIN"/>
    <property type="match status" value="1"/>
</dbReference>
<dbReference type="InterPro" id="IPR009057">
    <property type="entry name" value="Homeodomain-like_sf"/>
</dbReference>
<dbReference type="InterPro" id="IPR001005">
    <property type="entry name" value="SANT/Myb"/>
</dbReference>
<evidence type="ECO:0000259" key="3">
    <source>
        <dbReference type="PROSITE" id="PS50090"/>
    </source>
</evidence>
<sequence length="187" mass="21289">MRQGRAESSGGESLVSLLDADGGMFEGGLDLLCYAVDLECNRDPVQRELSPRVKGPWSPSEDRLLVELVQKYGARRWTEIATHIHGRTGKQARERWLNQLNPQLTKTTWSESEDRVITEAHAKLGNRWAEIAKLLPGRTDNAVKNRFNTSLRRRRPLSPPVDLYSVKRSKKEHSAQEQLVQFSQLES</sequence>
<dbReference type="Gene3D" id="1.10.10.60">
    <property type="entry name" value="Homeodomain-like"/>
    <property type="match status" value="2"/>
</dbReference>
<comment type="caution">
    <text evidence="5">The sequence shown here is derived from an EMBL/GenBank/DDBJ whole genome shotgun (WGS) entry which is preliminary data.</text>
</comment>
<evidence type="ECO:0000256" key="2">
    <source>
        <dbReference type="ARBA" id="ARBA00023125"/>
    </source>
</evidence>